<name>A0A182J8A0_ANOAO</name>
<dbReference type="EnsemblMetazoa" id="AATE013259-RA">
    <property type="protein sequence ID" value="AATE013259-PA.1"/>
    <property type="gene ID" value="AATE013259"/>
</dbReference>
<protein>
    <submittedName>
        <fullName evidence="1">Uncharacterized protein</fullName>
    </submittedName>
</protein>
<reference evidence="1" key="1">
    <citation type="submission" date="2022-08" db="UniProtKB">
        <authorList>
            <consortium name="EnsemblMetazoa"/>
        </authorList>
    </citation>
    <scope>IDENTIFICATION</scope>
    <source>
        <strain evidence="1">EBRO</strain>
    </source>
</reference>
<sequence length="235" mass="25981">MQFVMQKRPVKIPIPPTFARTYDRAGSLAAPLPHHGGWIRIIIIIIIISLIGSYIIYLPKSAVESDAAVGRSLSPFPLDDDDHWHVDVRRRPSRRACATCCALICARFAAAVDFARDIRFVGVGFFVVQREHGPGRNNIAQHDARTGCPESVREDHCRSRETAGQRRMAGGLSPAALKHSQNCSGPGRSVVRLRRVRFGSARNVRMPAPNNSGVFASVAKLQASRYSKRQPVPMH</sequence>
<dbReference type="VEuPathDB" id="VectorBase:AATE013259"/>
<dbReference type="AlphaFoldDB" id="A0A182J8A0"/>
<proteinExistence type="predicted"/>
<organism evidence="1">
    <name type="scientific">Anopheles atroparvus</name>
    <name type="common">European mosquito</name>
    <dbReference type="NCBI Taxonomy" id="41427"/>
    <lineage>
        <taxon>Eukaryota</taxon>
        <taxon>Metazoa</taxon>
        <taxon>Ecdysozoa</taxon>
        <taxon>Arthropoda</taxon>
        <taxon>Hexapoda</taxon>
        <taxon>Insecta</taxon>
        <taxon>Pterygota</taxon>
        <taxon>Neoptera</taxon>
        <taxon>Endopterygota</taxon>
        <taxon>Diptera</taxon>
        <taxon>Nematocera</taxon>
        <taxon>Culicoidea</taxon>
        <taxon>Culicidae</taxon>
        <taxon>Anophelinae</taxon>
        <taxon>Anopheles</taxon>
    </lineage>
</organism>
<evidence type="ECO:0000313" key="1">
    <source>
        <dbReference type="EnsemblMetazoa" id="AATE013259-PA.1"/>
    </source>
</evidence>
<accession>A0A182J8A0</accession>